<dbReference type="EMBL" id="FNBW01000003">
    <property type="protein sequence ID" value="SDF46057.1"/>
    <property type="molecule type" value="Genomic_DNA"/>
</dbReference>
<evidence type="ECO:0000313" key="2">
    <source>
        <dbReference type="Proteomes" id="UP000198615"/>
    </source>
</evidence>
<dbReference type="RefSeq" id="WP_093149203.1">
    <property type="nucleotide sequence ID" value="NZ_FNBW01000003.1"/>
</dbReference>
<comment type="caution">
    <text evidence="1">The sequence shown here is derived from an EMBL/GenBank/DDBJ whole genome shotgun (WGS) entry which is preliminary data.</text>
</comment>
<reference evidence="1 2" key="1">
    <citation type="submission" date="2016-10" db="EMBL/GenBank/DDBJ databases">
        <authorList>
            <person name="Varghese N."/>
            <person name="Submissions S."/>
        </authorList>
    </citation>
    <scope>NUCLEOTIDE SEQUENCE [LARGE SCALE GENOMIC DNA]</scope>
    <source>
        <strain evidence="1 2">DSM 18839</strain>
    </source>
</reference>
<dbReference type="Proteomes" id="UP000198615">
    <property type="component" value="Unassembled WGS sequence"/>
</dbReference>
<dbReference type="AlphaFoldDB" id="A0A8G2BG28"/>
<dbReference type="PANTHER" id="PTHR30143">
    <property type="entry name" value="ACID HYDRATASE"/>
    <property type="match status" value="1"/>
</dbReference>
<dbReference type="Gene3D" id="3.90.850.10">
    <property type="entry name" value="Fumarylacetoacetase-like, C-terminal domain"/>
    <property type="match status" value="1"/>
</dbReference>
<keyword evidence="2" id="KW-1185">Reference proteome</keyword>
<accession>A0A8G2BG28</accession>
<dbReference type="InterPro" id="IPR050772">
    <property type="entry name" value="Hydratase-Decarb/MhpD_sf"/>
</dbReference>
<proteinExistence type="predicted"/>
<dbReference type="GO" id="GO:0008684">
    <property type="term" value="F:2-oxopent-4-enoate hydratase activity"/>
    <property type="evidence" value="ECO:0007669"/>
    <property type="project" value="TreeGrafter"/>
</dbReference>
<dbReference type="GO" id="GO:0005737">
    <property type="term" value="C:cytoplasm"/>
    <property type="evidence" value="ECO:0007669"/>
    <property type="project" value="TreeGrafter"/>
</dbReference>
<gene>
    <name evidence="1" type="ORF">SAMN05660686_01438</name>
</gene>
<protein>
    <submittedName>
        <fullName evidence="1">2-oxo-3-hexenedioate decarboxylase</fullName>
    </submittedName>
</protein>
<evidence type="ECO:0000313" key="1">
    <source>
        <dbReference type="EMBL" id="SDF46057.1"/>
    </source>
</evidence>
<dbReference type="SUPFAM" id="SSF56529">
    <property type="entry name" value="FAH"/>
    <property type="match status" value="1"/>
</dbReference>
<dbReference type="OrthoDB" id="9792137at2"/>
<sequence length="264" mass="28419">MNPDRQADLADHLVKARTGGAATPLPPAELEPDSVEDGYAVQALVHDRLEAAGFGPRTGHKIGCTTSVMQAYLKIDHPCAGEVFGSTVSEHMATLPLSRFHRVGVECEIAARLGADLPDTGAPYDRDGVAPAVEALMPGIEIVDDRYTHFPSFSAPVLIADDFFNAGVVLGDPLKNWRGLDLDAIVGEMFVDKVRAGSGRGRDILGHPMNALAWLANHRVALGRPLQAGEFVMLGSVVKTIHFTEPAEVLIRFEHLGEARVRFT</sequence>
<dbReference type="InterPro" id="IPR036663">
    <property type="entry name" value="Fumarylacetoacetase_C_sf"/>
</dbReference>
<dbReference type="PANTHER" id="PTHR30143:SF0">
    <property type="entry name" value="2-KETO-4-PENTENOATE HYDRATASE"/>
    <property type="match status" value="1"/>
</dbReference>
<name>A0A8G2BG28_9PROT</name>
<organism evidence="1 2">
    <name type="scientific">Thalassobaculum litoreum DSM 18839</name>
    <dbReference type="NCBI Taxonomy" id="1123362"/>
    <lineage>
        <taxon>Bacteria</taxon>
        <taxon>Pseudomonadati</taxon>
        <taxon>Pseudomonadota</taxon>
        <taxon>Alphaproteobacteria</taxon>
        <taxon>Rhodospirillales</taxon>
        <taxon>Thalassobaculaceae</taxon>
        <taxon>Thalassobaculum</taxon>
    </lineage>
</organism>